<protein>
    <recommendedName>
        <fullName evidence="4">FLYWCH-type domain-containing protein</fullName>
    </recommendedName>
</protein>
<reference evidence="6" key="1">
    <citation type="submission" date="2014-03" db="EMBL/GenBank/DDBJ databases">
        <authorList>
            <person name="Aksoy S."/>
            <person name="Warren W."/>
            <person name="Wilson R.K."/>
        </authorList>
    </citation>
    <scope>NUCLEOTIDE SEQUENCE [LARGE SCALE GENOMIC DNA]</scope>
    <source>
        <strain evidence="6">IAEA</strain>
    </source>
</reference>
<reference evidence="5" key="2">
    <citation type="submission" date="2020-05" db="UniProtKB">
        <authorList>
            <consortium name="EnsemblMetazoa"/>
        </authorList>
    </citation>
    <scope>IDENTIFICATION</scope>
    <source>
        <strain evidence="5">IAEA</strain>
    </source>
</reference>
<keyword evidence="6" id="KW-1185">Reference proteome</keyword>
<dbReference type="EnsemblMetazoa" id="GBRI025211-RA">
    <property type="protein sequence ID" value="GBRI025211-PA"/>
    <property type="gene ID" value="GBRI025211"/>
</dbReference>
<evidence type="ECO:0000313" key="6">
    <source>
        <dbReference type="Proteomes" id="UP000091820"/>
    </source>
</evidence>
<dbReference type="GO" id="GO:0008270">
    <property type="term" value="F:zinc ion binding"/>
    <property type="evidence" value="ECO:0007669"/>
    <property type="project" value="UniProtKB-KW"/>
</dbReference>
<keyword evidence="3" id="KW-0862">Zinc</keyword>
<dbReference type="Pfam" id="PF04500">
    <property type="entry name" value="FLYWCH"/>
    <property type="match status" value="2"/>
</dbReference>
<evidence type="ECO:0000313" key="5">
    <source>
        <dbReference type="EnsemblMetazoa" id="GBRI025211-PA"/>
    </source>
</evidence>
<evidence type="ECO:0000256" key="3">
    <source>
        <dbReference type="ARBA" id="ARBA00022833"/>
    </source>
</evidence>
<proteinExistence type="predicted"/>
<dbReference type="AlphaFoldDB" id="A0A1A9WMM5"/>
<feature type="domain" description="FLYWCH-type" evidence="4">
    <location>
        <begin position="76"/>
        <end position="134"/>
    </location>
</feature>
<feature type="domain" description="FLYWCH-type" evidence="4">
    <location>
        <begin position="180"/>
        <end position="246"/>
    </location>
</feature>
<keyword evidence="1" id="KW-0479">Metal-binding</keyword>
<name>A0A1A9WMM5_9MUSC</name>
<accession>A0A1A9WMM5</accession>
<evidence type="ECO:0000256" key="1">
    <source>
        <dbReference type="ARBA" id="ARBA00022723"/>
    </source>
</evidence>
<dbReference type="InterPro" id="IPR007588">
    <property type="entry name" value="Znf_FLYWCH"/>
</dbReference>
<evidence type="ECO:0000256" key="2">
    <source>
        <dbReference type="ARBA" id="ARBA00022771"/>
    </source>
</evidence>
<dbReference type="VEuPathDB" id="VectorBase:GBRI025211"/>
<evidence type="ECO:0000259" key="4">
    <source>
        <dbReference type="Pfam" id="PF04500"/>
    </source>
</evidence>
<dbReference type="Proteomes" id="UP000091820">
    <property type="component" value="Unassembled WGS sequence"/>
</dbReference>
<dbReference type="Gene3D" id="2.20.25.240">
    <property type="match status" value="2"/>
</dbReference>
<keyword evidence="2" id="KW-0863">Zinc-finger</keyword>
<organism evidence="5 6">
    <name type="scientific">Glossina brevipalpis</name>
    <dbReference type="NCBI Taxonomy" id="37001"/>
    <lineage>
        <taxon>Eukaryota</taxon>
        <taxon>Metazoa</taxon>
        <taxon>Ecdysozoa</taxon>
        <taxon>Arthropoda</taxon>
        <taxon>Hexapoda</taxon>
        <taxon>Insecta</taxon>
        <taxon>Pterygota</taxon>
        <taxon>Neoptera</taxon>
        <taxon>Endopterygota</taxon>
        <taxon>Diptera</taxon>
        <taxon>Brachycera</taxon>
        <taxon>Muscomorpha</taxon>
        <taxon>Hippoboscoidea</taxon>
        <taxon>Glossinidae</taxon>
        <taxon>Glossina</taxon>
    </lineage>
</organism>
<sequence length="257" mass="30223">MTETHNGKFILKNANLPQSDLIKIQPKRLLQKKAIFENLNVHFTRSIRGNNLLTINEYHSGMLLETGIWLEDKFTFVPNRRGGLNLIYKGYLYIAERRYNSTINWVCNKSSNTSIKCPARCVTADFKIIRKHHHRSYTVINNYRYVISSQSTNTFYLKCANFRKSCRARAIIHRTKVAQYITSRRGTQLVFFKHNTYTPNSKLKPYTRSRDWKCSMYHKAKCKARLVTKFTAVGDMIHETSTFHTHEPMYPDIKPFL</sequence>